<proteinExistence type="inferred from homology"/>
<keyword evidence="13" id="KW-0325">Glycoprotein</keyword>
<evidence type="ECO:0000256" key="14">
    <source>
        <dbReference type="ARBA" id="ARBA00023288"/>
    </source>
</evidence>
<accession>A0A2I2G3R6</accession>
<evidence type="ECO:0000313" key="20">
    <source>
        <dbReference type="Proteomes" id="UP000234275"/>
    </source>
</evidence>
<keyword evidence="9 17" id="KW-0732">Signal</keyword>
<evidence type="ECO:0000256" key="1">
    <source>
        <dbReference type="ARBA" id="ARBA00004609"/>
    </source>
</evidence>
<evidence type="ECO:0000256" key="10">
    <source>
        <dbReference type="ARBA" id="ARBA00023004"/>
    </source>
</evidence>
<keyword evidence="5" id="KW-0964">Secreted</keyword>
<evidence type="ECO:0000256" key="5">
    <source>
        <dbReference type="ARBA" id="ARBA00022525"/>
    </source>
</evidence>
<evidence type="ECO:0000256" key="15">
    <source>
        <dbReference type="PROSITE-ProRule" id="PRU01356"/>
    </source>
</evidence>
<name>A0A2I2G3R6_9EURO</name>
<dbReference type="GO" id="GO:0098552">
    <property type="term" value="C:side of membrane"/>
    <property type="evidence" value="ECO:0007669"/>
    <property type="project" value="UniProtKB-KW"/>
</dbReference>
<feature type="binding site" description="axial binding residue" evidence="15">
    <location>
        <position position="45"/>
    </location>
    <ligand>
        <name>heme</name>
        <dbReference type="ChEBI" id="CHEBI:30413"/>
    </ligand>
    <ligandPart>
        <name>Fe</name>
        <dbReference type="ChEBI" id="CHEBI:18248"/>
    </ligandPart>
</feature>
<dbReference type="GeneID" id="36552141"/>
<dbReference type="GO" id="GO:0005576">
    <property type="term" value="C:extracellular region"/>
    <property type="evidence" value="ECO:0007669"/>
    <property type="project" value="UniProtKB-SubCell"/>
</dbReference>
<keyword evidence="6 15" id="KW-0349">Heme</keyword>
<keyword evidence="10 15" id="KW-0408">Iron</keyword>
<keyword evidence="12 15" id="KW-1015">Disulfide bond</keyword>
<dbReference type="Pfam" id="PF05730">
    <property type="entry name" value="CFEM"/>
    <property type="match status" value="1"/>
</dbReference>
<evidence type="ECO:0000313" key="19">
    <source>
        <dbReference type="EMBL" id="PLB47524.1"/>
    </source>
</evidence>
<evidence type="ECO:0000256" key="4">
    <source>
        <dbReference type="ARBA" id="ARBA00022475"/>
    </source>
</evidence>
<organism evidence="19 20">
    <name type="scientific">Aspergillus steynii IBT 23096</name>
    <dbReference type="NCBI Taxonomy" id="1392250"/>
    <lineage>
        <taxon>Eukaryota</taxon>
        <taxon>Fungi</taxon>
        <taxon>Dikarya</taxon>
        <taxon>Ascomycota</taxon>
        <taxon>Pezizomycotina</taxon>
        <taxon>Eurotiomycetes</taxon>
        <taxon>Eurotiomycetidae</taxon>
        <taxon>Eurotiales</taxon>
        <taxon>Aspergillaceae</taxon>
        <taxon>Aspergillus</taxon>
        <taxon>Aspergillus subgen. Circumdati</taxon>
    </lineage>
</organism>
<evidence type="ECO:0000256" key="6">
    <source>
        <dbReference type="ARBA" id="ARBA00022617"/>
    </source>
</evidence>
<dbReference type="GO" id="GO:0046872">
    <property type="term" value="F:metal ion binding"/>
    <property type="evidence" value="ECO:0007669"/>
    <property type="project" value="UniProtKB-UniRule"/>
</dbReference>
<dbReference type="STRING" id="1392250.A0A2I2G3R6"/>
<keyword evidence="4" id="KW-1003">Cell membrane</keyword>
<evidence type="ECO:0000256" key="2">
    <source>
        <dbReference type="ARBA" id="ARBA00004613"/>
    </source>
</evidence>
<dbReference type="InterPro" id="IPR051735">
    <property type="entry name" value="CFEM_domain"/>
</dbReference>
<feature type="domain" description="CFEM" evidence="18">
    <location>
        <begin position="1"/>
        <end position="108"/>
    </location>
</feature>
<comment type="caution">
    <text evidence="19">The sequence shown here is derived from an EMBL/GenBank/DDBJ whole genome shotgun (WGS) entry which is preliminary data.</text>
</comment>
<keyword evidence="8 15" id="KW-0479">Metal-binding</keyword>
<gene>
    <name evidence="19" type="ORF">P170DRAFT_360908</name>
</gene>
<feature type="compositionally biased region" description="Low complexity" evidence="16">
    <location>
        <begin position="129"/>
        <end position="168"/>
    </location>
</feature>
<evidence type="ECO:0000256" key="3">
    <source>
        <dbReference type="ARBA" id="ARBA00010031"/>
    </source>
</evidence>
<reference evidence="19 20" key="1">
    <citation type="submission" date="2016-12" db="EMBL/GenBank/DDBJ databases">
        <title>The genomes of Aspergillus section Nigri reveals drivers in fungal speciation.</title>
        <authorList>
            <consortium name="DOE Joint Genome Institute"/>
            <person name="Vesth T.C."/>
            <person name="Nybo J."/>
            <person name="Theobald S."/>
            <person name="Brandl J."/>
            <person name="Frisvad J.C."/>
            <person name="Nielsen K.F."/>
            <person name="Lyhne E.K."/>
            <person name="Kogle M.E."/>
            <person name="Kuo A."/>
            <person name="Riley R."/>
            <person name="Clum A."/>
            <person name="Nolan M."/>
            <person name="Lipzen A."/>
            <person name="Salamov A."/>
            <person name="Henrissat B."/>
            <person name="Wiebenga A."/>
            <person name="De Vries R.P."/>
            <person name="Grigoriev I.V."/>
            <person name="Mortensen U.H."/>
            <person name="Andersen M.R."/>
            <person name="Baker S.E."/>
        </authorList>
    </citation>
    <scope>NUCLEOTIDE SEQUENCE [LARGE SCALE GENOMIC DNA]</scope>
    <source>
        <strain evidence="19 20">IBT 23096</strain>
    </source>
</reference>
<dbReference type="SMART" id="SM00747">
    <property type="entry name" value="CFEM"/>
    <property type="match status" value="1"/>
</dbReference>
<comment type="similarity">
    <text evidence="3">Belongs to the RBT5 family.</text>
</comment>
<sequence length="199" mass="19246">MKFSAVFLALLTAGIASAQFDNIPQCSVQCLVDALTKDGCSQLTDFACHCQKPGLVQTVTPCVQKACTGPEQATVSSVVVEQCAKAGHPISVPPAGGAGSGSATATATAAPTSGSAQTTSGVMTLPTVSSSGHAGSSSRPGSSSPGWGSSSRASSGAGSPTSHAPSATTSTLLATGAASQNRDNMVGVAVAAAAAVCLF</sequence>
<evidence type="ECO:0000256" key="12">
    <source>
        <dbReference type="ARBA" id="ARBA00023157"/>
    </source>
</evidence>
<dbReference type="PANTHER" id="PTHR37928">
    <property type="entry name" value="CFEM DOMAIN PROTEIN (AFU_ORTHOLOGUE AFUA_6G14090)"/>
    <property type="match status" value="1"/>
</dbReference>
<dbReference type="InterPro" id="IPR008427">
    <property type="entry name" value="Extracellular_membr_CFEM_dom"/>
</dbReference>
<comment type="caution">
    <text evidence="15">Lacks conserved residue(s) required for the propagation of feature annotation.</text>
</comment>
<comment type="subcellular location">
    <subcellularLocation>
        <location evidence="1">Cell membrane</location>
        <topology evidence="1">Lipid-anchor</topology>
        <topology evidence="1">GPI-anchor</topology>
    </subcellularLocation>
    <subcellularLocation>
        <location evidence="2">Secreted</location>
    </subcellularLocation>
</comment>
<dbReference type="PANTHER" id="PTHR37928:SF2">
    <property type="entry name" value="GPI ANCHORED CFEM DOMAIN PROTEIN (AFU_ORTHOLOGUE AFUA_6G10580)"/>
    <property type="match status" value="1"/>
</dbReference>
<feature type="region of interest" description="Disordered" evidence="16">
    <location>
        <begin position="93"/>
        <end position="168"/>
    </location>
</feature>
<feature type="compositionally biased region" description="Low complexity" evidence="16">
    <location>
        <begin position="101"/>
        <end position="121"/>
    </location>
</feature>
<evidence type="ECO:0000256" key="11">
    <source>
        <dbReference type="ARBA" id="ARBA00023136"/>
    </source>
</evidence>
<keyword evidence="7" id="KW-0336">GPI-anchor</keyword>
<dbReference type="VEuPathDB" id="FungiDB:P170DRAFT_360908"/>
<dbReference type="Proteomes" id="UP000234275">
    <property type="component" value="Unassembled WGS sequence"/>
</dbReference>
<keyword evidence="20" id="KW-1185">Reference proteome</keyword>
<keyword evidence="14" id="KW-0449">Lipoprotein</keyword>
<protein>
    <submittedName>
        <fullName evidence="19">CFEM-domain-containing protein</fullName>
    </submittedName>
</protein>
<evidence type="ECO:0000256" key="9">
    <source>
        <dbReference type="ARBA" id="ARBA00022729"/>
    </source>
</evidence>
<evidence type="ECO:0000256" key="16">
    <source>
        <dbReference type="SAM" id="MobiDB-lite"/>
    </source>
</evidence>
<dbReference type="AlphaFoldDB" id="A0A2I2G3R6"/>
<feature type="signal peptide" evidence="17">
    <location>
        <begin position="1"/>
        <end position="18"/>
    </location>
</feature>
<feature type="chain" id="PRO_5014122692" evidence="17">
    <location>
        <begin position="19"/>
        <end position="199"/>
    </location>
</feature>
<keyword evidence="11" id="KW-0472">Membrane</keyword>
<dbReference type="PROSITE" id="PS52012">
    <property type="entry name" value="CFEM"/>
    <property type="match status" value="1"/>
</dbReference>
<evidence type="ECO:0000256" key="13">
    <source>
        <dbReference type="ARBA" id="ARBA00023180"/>
    </source>
</evidence>
<dbReference type="GO" id="GO:0005886">
    <property type="term" value="C:plasma membrane"/>
    <property type="evidence" value="ECO:0007669"/>
    <property type="project" value="UniProtKB-SubCell"/>
</dbReference>
<dbReference type="RefSeq" id="XP_024702826.1">
    <property type="nucleotide sequence ID" value="XM_024844441.1"/>
</dbReference>
<evidence type="ECO:0000256" key="7">
    <source>
        <dbReference type="ARBA" id="ARBA00022622"/>
    </source>
</evidence>
<evidence type="ECO:0000256" key="17">
    <source>
        <dbReference type="SAM" id="SignalP"/>
    </source>
</evidence>
<feature type="disulfide bond" evidence="15">
    <location>
        <begin position="50"/>
        <end position="83"/>
    </location>
</feature>
<evidence type="ECO:0000256" key="8">
    <source>
        <dbReference type="ARBA" id="ARBA00022723"/>
    </source>
</evidence>
<dbReference type="EMBL" id="MSFO01000005">
    <property type="protein sequence ID" value="PLB47524.1"/>
    <property type="molecule type" value="Genomic_DNA"/>
</dbReference>
<dbReference type="OrthoDB" id="3767534at2759"/>
<evidence type="ECO:0000259" key="18">
    <source>
        <dbReference type="PROSITE" id="PS52012"/>
    </source>
</evidence>